<proteinExistence type="predicted"/>
<gene>
    <name evidence="2" type="ORF">HMPREF3202_02382</name>
</gene>
<dbReference type="EMBL" id="LTAG01000133">
    <property type="protein sequence ID" value="KXO14655.1"/>
    <property type="molecule type" value="Genomic_DNA"/>
</dbReference>
<feature type="transmembrane region" description="Helical" evidence="1">
    <location>
        <begin position="12"/>
        <end position="33"/>
    </location>
</feature>
<comment type="caution">
    <text evidence="2">The sequence shown here is derived from an EMBL/GenBank/DDBJ whole genome shotgun (WGS) entry which is preliminary data.</text>
</comment>
<reference evidence="2 3" key="1">
    <citation type="submission" date="2016-02" db="EMBL/GenBank/DDBJ databases">
        <authorList>
            <person name="Wen L."/>
            <person name="He K."/>
            <person name="Yang H."/>
        </authorList>
    </citation>
    <scope>NUCLEOTIDE SEQUENCE [LARGE SCALE GENOMIC DNA]</scope>
    <source>
        <strain evidence="2 3">GED7880</strain>
    </source>
</reference>
<keyword evidence="1" id="KW-1133">Transmembrane helix</keyword>
<feature type="transmembrane region" description="Helical" evidence="1">
    <location>
        <begin position="94"/>
        <end position="118"/>
    </location>
</feature>
<dbReference type="Proteomes" id="UP000070093">
    <property type="component" value="Unassembled WGS sequence"/>
</dbReference>
<keyword evidence="1" id="KW-0472">Membrane</keyword>
<dbReference type="PATRIC" id="fig|28125.4.peg.2376"/>
<sequence length="156" mass="17942">MIIKDLTMDRIRHILLGEVVGLLLIVLVIIILFETNFVLPGEMSGMEWSNDLVVTQFVMQIITLAVIPFALYMFKMAFVRKQLATSTEKATKALLVWGTVRIGLICIPIIFNALYYYIFGFEVSFFYLALILLLSIVFIFPTKRRCENECCITEEN</sequence>
<feature type="transmembrane region" description="Helical" evidence="1">
    <location>
        <begin position="124"/>
        <end position="140"/>
    </location>
</feature>
<dbReference type="STRING" id="28125.HMPREF3202_02382"/>
<dbReference type="AlphaFoldDB" id="A0A137SQC7"/>
<dbReference type="eggNOG" id="ENOG5033T4A">
    <property type="taxonomic scope" value="Bacteria"/>
</dbReference>
<organism evidence="2 3">
    <name type="scientific">Prevotella bivia</name>
    <dbReference type="NCBI Taxonomy" id="28125"/>
    <lineage>
        <taxon>Bacteria</taxon>
        <taxon>Pseudomonadati</taxon>
        <taxon>Bacteroidota</taxon>
        <taxon>Bacteroidia</taxon>
        <taxon>Bacteroidales</taxon>
        <taxon>Prevotellaceae</taxon>
        <taxon>Prevotella</taxon>
    </lineage>
</organism>
<keyword evidence="1" id="KW-0812">Transmembrane</keyword>
<evidence type="ECO:0000313" key="2">
    <source>
        <dbReference type="EMBL" id="KXO14655.1"/>
    </source>
</evidence>
<evidence type="ECO:0000256" key="1">
    <source>
        <dbReference type="SAM" id="Phobius"/>
    </source>
</evidence>
<protein>
    <submittedName>
        <fullName evidence="2">Uncharacterized protein</fullName>
    </submittedName>
</protein>
<feature type="transmembrane region" description="Helical" evidence="1">
    <location>
        <begin position="53"/>
        <end position="74"/>
    </location>
</feature>
<evidence type="ECO:0000313" key="3">
    <source>
        <dbReference type="Proteomes" id="UP000070093"/>
    </source>
</evidence>
<accession>A0A137SQC7</accession>
<name>A0A137SQC7_9BACT</name>